<dbReference type="InterPro" id="IPR000092">
    <property type="entry name" value="Polyprenyl_synt"/>
</dbReference>
<dbReference type="InterPro" id="IPR033749">
    <property type="entry name" value="Polyprenyl_synt_CS"/>
</dbReference>
<evidence type="ECO:0000256" key="9">
    <source>
        <dbReference type="ARBA" id="ARBA00032380"/>
    </source>
</evidence>
<dbReference type="PROSITE" id="PS00723">
    <property type="entry name" value="POLYPRENYL_SYNTHASE_1"/>
    <property type="match status" value="1"/>
</dbReference>
<dbReference type="EC" id="2.5.1.10" evidence="3"/>
<evidence type="ECO:0000313" key="13">
    <source>
        <dbReference type="EMBL" id="GGL55519.1"/>
    </source>
</evidence>
<dbReference type="EMBL" id="BMOK01000007">
    <property type="protein sequence ID" value="GGL55519.1"/>
    <property type="molecule type" value="Genomic_DNA"/>
</dbReference>
<dbReference type="InterPro" id="IPR008949">
    <property type="entry name" value="Isoprenoid_synthase_dom_sf"/>
</dbReference>
<name>A0A917S417_9BACL</name>
<evidence type="ECO:0000256" key="6">
    <source>
        <dbReference type="ARBA" id="ARBA00022723"/>
    </source>
</evidence>
<evidence type="ECO:0000256" key="3">
    <source>
        <dbReference type="ARBA" id="ARBA00012439"/>
    </source>
</evidence>
<dbReference type="Proteomes" id="UP000654670">
    <property type="component" value="Unassembled WGS sequence"/>
</dbReference>
<dbReference type="CDD" id="cd00685">
    <property type="entry name" value="Trans_IPPS_HT"/>
    <property type="match status" value="1"/>
</dbReference>
<keyword evidence="8" id="KW-0414">Isoprene biosynthesis</keyword>
<keyword evidence="5 12" id="KW-0808">Transferase</keyword>
<dbReference type="RefSeq" id="WP_188802925.1">
    <property type="nucleotide sequence ID" value="NZ_BMOK01000007.1"/>
</dbReference>
<dbReference type="AlphaFoldDB" id="A0A917S417"/>
<keyword evidence="14" id="KW-1185">Reference proteome</keyword>
<reference evidence="13" key="2">
    <citation type="submission" date="2020-09" db="EMBL/GenBank/DDBJ databases">
        <authorList>
            <person name="Sun Q."/>
            <person name="Ohkuma M."/>
        </authorList>
    </citation>
    <scope>NUCLEOTIDE SEQUENCE</scope>
    <source>
        <strain evidence="13">JCM 15325</strain>
    </source>
</reference>
<organism evidence="13 14">
    <name type="scientific">Sporolactobacillus putidus</name>
    <dbReference type="NCBI Taxonomy" id="492735"/>
    <lineage>
        <taxon>Bacteria</taxon>
        <taxon>Bacillati</taxon>
        <taxon>Bacillota</taxon>
        <taxon>Bacilli</taxon>
        <taxon>Bacillales</taxon>
        <taxon>Sporolactobacillaceae</taxon>
        <taxon>Sporolactobacillus</taxon>
    </lineage>
</organism>
<comment type="catalytic activity">
    <reaction evidence="11">
        <text>isopentenyl diphosphate + (2E)-geranyl diphosphate = (2E,6E)-farnesyl diphosphate + diphosphate</text>
        <dbReference type="Rhea" id="RHEA:19361"/>
        <dbReference type="ChEBI" id="CHEBI:33019"/>
        <dbReference type="ChEBI" id="CHEBI:58057"/>
        <dbReference type="ChEBI" id="CHEBI:128769"/>
        <dbReference type="ChEBI" id="CHEBI:175763"/>
        <dbReference type="EC" id="2.5.1.10"/>
    </reaction>
</comment>
<sequence>MTLQLDAYMHEKKAWIDSQLPLFLQETSIPGKLKESMLYSLMAGGKRIRPILLFAALNTLGESEDKGLSTAIALEMVHTYSLIHDDLPAMDNDDLRRGKPTNHKMFGEATAILAGDGLLTFAFQIIASDPALDGDIKSRLVALLASAAGPEGMVGGQEDDLEAEEKVLTLEQLMSVHRRKTGRLVGFPLEAAAVIARATEQQTHSLTGYADHLGLAFQIGDDILDIIGNEEELGKPVGSDLNNHKNTYVSLLELEGAKKKMADHVDRAVVFLRKSGFENSLLAQIAAFILNRTF</sequence>
<evidence type="ECO:0000313" key="14">
    <source>
        <dbReference type="Proteomes" id="UP000654670"/>
    </source>
</evidence>
<keyword evidence="7" id="KW-0460">Magnesium</keyword>
<reference evidence="13" key="1">
    <citation type="journal article" date="2014" name="Int. J. Syst. Evol. Microbiol.">
        <title>Complete genome sequence of Corynebacterium casei LMG S-19264T (=DSM 44701T), isolated from a smear-ripened cheese.</title>
        <authorList>
            <consortium name="US DOE Joint Genome Institute (JGI-PGF)"/>
            <person name="Walter F."/>
            <person name="Albersmeier A."/>
            <person name="Kalinowski J."/>
            <person name="Ruckert C."/>
        </authorList>
    </citation>
    <scope>NUCLEOTIDE SEQUENCE</scope>
    <source>
        <strain evidence="13">JCM 15325</strain>
    </source>
</reference>
<evidence type="ECO:0000256" key="7">
    <source>
        <dbReference type="ARBA" id="ARBA00022842"/>
    </source>
</evidence>
<protein>
    <recommendedName>
        <fullName evidence="4">Farnesyl diphosphate synthase</fullName>
        <ecNumber evidence="3">2.5.1.10</ecNumber>
    </recommendedName>
    <alternativeName>
        <fullName evidence="10">(2E,6E)-farnesyl diphosphate synthase</fullName>
    </alternativeName>
    <alternativeName>
        <fullName evidence="9">Geranyltranstransferase</fullName>
    </alternativeName>
</protein>
<dbReference type="GO" id="GO:0046872">
    <property type="term" value="F:metal ion binding"/>
    <property type="evidence" value="ECO:0007669"/>
    <property type="project" value="UniProtKB-KW"/>
</dbReference>
<dbReference type="GO" id="GO:0016114">
    <property type="term" value="P:terpenoid biosynthetic process"/>
    <property type="evidence" value="ECO:0007669"/>
    <property type="project" value="UniProtKB-ARBA"/>
</dbReference>
<evidence type="ECO:0000256" key="11">
    <source>
        <dbReference type="ARBA" id="ARBA00049399"/>
    </source>
</evidence>
<evidence type="ECO:0000256" key="2">
    <source>
        <dbReference type="ARBA" id="ARBA00006706"/>
    </source>
</evidence>
<comment type="caution">
    <text evidence="13">The sequence shown here is derived from an EMBL/GenBank/DDBJ whole genome shotgun (WGS) entry which is preliminary data.</text>
</comment>
<comment type="similarity">
    <text evidence="2 12">Belongs to the FPP/GGPP synthase family.</text>
</comment>
<comment type="cofactor">
    <cofactor evidence="1">
        <name>Mg(2+)</name>
        <dbReference type="ChEBI" id="CHEBI:18420"/>
    </cofactor>
</comment>
<evidence type="ECO:0000256" key="8">
    <source>
        <dbReference type="ARBA" id="ARBA00023229"/>
    </source>
</evidence>
<dbReference type="FunFam" id="1.10.600.10:FF:000001">
    <property type="entry name" value="Geranylgeranyl diphosphate synthase"/>
    <property type="match status" value="1"/>
</dbReference>
<dbReference type="SFLD" id="SFLDS00005">
    <property type="entry name" value="Isoprenoid_Synthase_Type_I"/>
    <property type="match status" value="1"/>
</dbReference>
<accession>A0A917S417</accession>
<dbReference type="GO" id="GO:0004337">
    <property type="term" value="F:(2E,6E)-farnesyl diphosphate synthase activity"/>
    <property type="evidence" value="ECO:0007669"/>
    <property type="project" value="UniProtKB-EC"/>
</dbReference>
<evidence type="ECO:0000256" key="1">
    <source>
        <dbReference type="ARBA" id="ARBA00001946"/>
    </source>
</evidence>
<dbReference type="PANTHER" id="PTHR43281">
    <property type="entry name" value="FARNESYL DIPHOSPHATE SYNTHASE"/>
    <property type="match status" value="1"/>
</dbReference>
<gene>
    <name evidence="13" type="primary">ispA</name>
    <name evidence="13" type="ORF">GCM10007968_19600</name>
</gene>
<dbReference type="GO" id="GO:0005737">
    <property type="term" value="C:cytoplasm"/>
    <property type="evidence" value="ECO:0007669"/>
    <property type="project" value="UniProtKB-ARBA"/>
</dbReference>
<dbReference type="NCBIfam" id="NF045485">
    <property type="entry name" value="FPPsyn"/>
    <property type="match status" value="1"/>
</dbReference>
<dbReference type="Pfam" id="PF00348">
    <property type="entry name" value="polyprenyl_synt"/>
    <property type="match status" value="1"/>
</dbReference>
<dbReference type="SFLD" id="SFLDG01017">
    <property type="entry name" value="Polyprenyl_Transferase_Like"/>
    <property type="match status" value="1"/>
</dbReference>
<evidence type="ECO:0000256" key="10">
    <source>
        <dbReference type="ARBA" id="ARBA00032873"/>
    </source>
</evidence>
<dbReference type="SUPFAM" id="SSF48576">
    <property type="entry name" value="Terpenoid synthases"/>
    <property type="match status" value="1"/>
</dbReference>
<proteinExistence type="inferred from homology"/>
<evidence type="ECO:0000256" key="12">
    <source>
        <dbReference type="RuleBase" id="RU004466"/>
    </source>
</evidence>
<keyword evidence="6" id="KW-0479">Metal-binding</keyword>
<dbReference type="PROSITE" id="PS00444">
    <property type="entry name" value="POLYPRENYL_SYNTHASE_2"/>
    <property type="match status" value="1"/>
</dbReference>
<evidence type="ECO:0000256" key="5">
    <source>
        <dbReference type="ARBA" id="ARBA00022679"/>
    </source>
</evidence>
<dbReference type="Gene3D" id="1.10.600.10">
    <property type="entry name" value="Farnesyl Diphosphate Synthase"/>
    <property type="match status" value="1"/>
</dbReference>
<dbReference type="InterPro" id="IPR053378">
    <property type="entry name" value="Prenyl_diphosphate_synthase"/>
</dbReference>
<dbReference type="PANTHER" id="PTHR43281:SF1">
    <property type="entry name" value="FARNESYL DIPHOSPHATE SYNTHASE"/>
    <property type="match status" value="1"/>
</dbReference>
<evidence type="ECO:0000256" key="4">
    <source>
        <dbReference type="ARBA" id="ARBA00015100"/>
    </source>
</evidence>